<dbReference type="CDD" id="cd07906">
    <property type="entry name" value="Adenylation_DNA_ligase_LigD_LigC"/>
    <property type="match status" value="1"/>
</dbReference>
<dbReference type="RefSeq" id="WP_183264430.1">
    <property type="nucleotide sequence ID" value="NZ_BAAAVZ010000026.1"/>
</dbReference>
<dbReference type="NCBIfam" id="TIGR02779">
    <property type="entry name" value="NHEJ_ligase_lig"/>
    <property type="match status" value="1"/>
</dbReference>
<evidence type="ECO:0000256" key="3">
    <source>
        <dbReference type="ARBA" id="ARBA00034003"/>
    </source>
</evidence>
<evidence type="ECO:0000259" key="4">
    <source>
        <dbReference type="PROSITE" id="PS50160"/>
    </source>
</evidence>
<dbReference type="Gene3D" id="3.30.1490.70">
    <property type="match status" value="1"/>
</dbReference>
<dbReference type="PROSITE" id="PS50160">
    <property type="entry name" value="DNA_LIGASE_A3"/>
    <property type="match status" value="1"/>
</dbReference>
<dbReference type="PANTHER" id="PTHR45674:SF4">
    <property type="entry name" value="DNA LIGASE 1"/>
    <property type="match status" value="1"/>
</dbReference>
<protein>
    <submittedName>
        <fullName evidence="5">DNA ligase D-like protein (Predicted ligase)</fullName>
    </submittedName>
</protein>
<dbReference type="Proteomes" id="UP000539538">
    <property type="component" value="Unassembled WGS sequence"/>
</dbReference>
<accession>A0ABR6L9Z4</accession>
<evidence type="ECO:0000256" key="1">
    <source>
        <dbReference type="ARBA" id="ARBA00007572"/>
    </source>
</evidence>
<comment type="caution">
    <text evidence="5">The sequence shown here is derived from an EMBL/GenBank/DDBJ whole genome shotgun (WGS) entry which is preliminary data.</text>
</comment>
<keyword evidence="2" id="KW-0436">Ligase</keyword>
<comment type="catalytic activity">
    <reaction evidence="3">
        <text>ATP + (deoxyribonucleotide)n-3'-hydroxyl + 5'-phospho-(deoxyribonucleotide)m = (deoxyribonucleotide)n+m + AMP + diphosphate.</text>
        <dbReference type="EC" id="6.5.1.1"/>
    </reaction>
</comment>
<feature type="domain" description="ATP-dependent DNA ligase family profile" evidence="4">
    <location>
        <begin position="112"/>
        <end position="205"/>
    </location>
</feature>
<dbReference type="InterPro" id="IPR012310">
    <property type="entry name" value="DNA_ligase_ATP-dep_cent"/>
</dbReference>
<dbReference type="EMBL" id="JACHOT010000009">
    <property type="protein sequence ID" value="MBB4653039.1"/>
    <property type="molecule type" value="Genomic_DNA"/>
</dbReference>
<dbReference type="InterPro" id="IPR014146">
    <property type="entry name" value="LigD_ligase_dom"/>
</dbReference>
<sequence length="309" mass="34341">MDDSAGGAPVITGKVAVASIFIPPCIPTLVEEPPEGDRWTHEIKYDGYRTQIHIAGGHARAFTRNGHDWSKKYASVLSAARDLITRDAILDGEMVVQDESGRSDFKKLATAIRWENASLIFYAFDLLGLDGNDLRKQRCDDRRLRLHELIGDPRSTSPIQFSQSFEGSGAKFFAEVEKMHLEGIVSKRKASSYRSGDSKDWLKTKAYITGEFVVIGYERKRGAAPSLLLAEETDASMRYVGRAIPAIAREERDNLWQALEFLHTSHFATPIGAGNKGAVPVHPVLKVMAKHLRGEEKLRHATVTEILTP</sequence>
<dbReference type="Pfam" id="PF01068">
    <property type="entry name" value="DNA_ligase_A_M"/>
    <property type="match status" value="1"/>
</dbReference>
<keyword evidence="6" id="KW-1185">Reference proteome</keyword>
<dbReference type="Gene3D" id="2.40.50.140">
    <property type="entry name" value="Nucleic acid-binding proteins"/>
    <property type="match status" value="1"/>
</dbReference>
<reference evidence="5 6" key="1">
    <citation type="submission" date="2020-08" db="EMBL/GenBank/DDBJ databases">
        <title>Genomic Encyclopedia of Type Strains, Phase IV (KMG-IV): sequencing the most valuable type-strain genomes for metagenomic binning, comparative biology and taxonomic classification.</title>
        <authorList>
            <person name="Goeker M."/>
        </authorList>
    </citation>
    <scope>NUCLEOTIDE SEQUENCE [LARGE SCALE GENOMIC DNA]</scope>
    <source>
        <strain evidence="5 6">DSM 7050</strain>
    </source>
</reference>
<evidence type="ECO:0000313" key="5">
    <source>
        <dbReference type="EMBL" id="MBB4653039.1"/>
    </source>
</evidence>
<dbReference type="SUPFAM" id="SSF56091">
    <property type="entry name" value="DNA ligase/mRNA capping enzyme, catalytic domain"/>
    <property type="match status" value="1"/>
</dbReference>
<gene>
    <name evidence="5" type="ORF">GGQ99_004823</name>
</gene>
<evidence type="ECO:0000313" key="6">
    <source>
        <dbReference type="Proteomes" id="UP000539538"/>
    </source>
</evidence>
<comment type="similarity">
    <text evidence="1">Belongs to the ATP-dependent DNA ligase family.</text>
</comment>
<proteinExistence type="inferred from homology"/>
<dbReference type="InterPro" id="IPR012340">
    <property type="entry name" value="NA-bd_OB-fold"/>
</dbReference>
<dbReference type="InterPro" id="IPR050191">
    <property type="entry name" value="ATP-dep_DNA_ligase"/>
</dbReference>
<dbReference type="PANTHER" id="PTHR45674">
    <property type="entry name" value="DNA LIGASE 1/3 FAMILY MEMBER"/>
    <property type="match status" value="1"/>
</dbReference>
<organism evidence="5 6">
    <name type="scientific">Aminobacter niigataensis</name>
    <dbReference type="NCBI Taxonomy" id="83265"/>
    <lineage>
        <taxon>Bacteria</taxon>
        <taxon>Pseudomonadati</taxon>
        <taxon>Pseudomonadota</taxon>
        <taxon>Alphaproteobacteria</taxon>
        <taxon>Hyphomicrobiales</taxon>
        <taxon>Phyllobacteriaceae</taxon>
        <taxon>Aminobacter</taxon>
    </lineage>
</organism>
<evidence type="ECO:0000256" key="2">
    <source>
        <dbReference type="ARBA" id="ARBA00022598"/>
    </source>
</evidence>
<name>A0ABR6L9Z4_9HYPH</name>
<dbReference type="Gene3D" id="3.30.470.30">
    <property type="entry name" value="DNA ligase/mRNA capping enzyme"/>
    <property type="match status" value="1"/>
</dbReference>